<evidence type="ECO:0000313" key="1">
    <source>
        <dbReference type="EMBL" id="QHS89421.1"/>
    </source>
</evidence>
<sequence>MKEGDLLSFRVNKGQGRFFKAELVQTEETRRQGLMFRDKQPHLQGMFFLFTDKAKRRSMWMMNMRFALDIVWLDGSLRIVSIIRGAQPCRTGEVCEDITSTYNAQHAIEFNAGDAKALGLEEGDHLKFLSAKSK</sequence>
<proteinExistence type="predicted"/>
<accession>A0A6C0BCF5</accession>
<dbReference type="EMBL" id="MN739109">
    <property type="protein sequence ID" value="QHS89421.1"/>
    <property type="molecule type" value="Genomic_DNA"/>
</dbReference>
<dbReference type="PANTHER" id="PTHR37953">
    <property type="entry name" value="UPF0127 PROTEIN MJ1496"/>
    <property type="match status" value="1"/>
</dbReference>
<dbReference type="Pfam" id="PF02643">
    <property type="entry name" value="DUF192"/>
    <property type="match status" value="1"/>
</dbReference>
<dbReference type="Gene3D" id="2.60.120.1140">
    <property type="entry name" value="Protein of unknown function DUF192"/>
    <property type="match status" value="1"/>
</dbReference>
<protein>
    <recommendedName>
        <fullName evidence="2">DUF192 domain-containing protein</fullName>
    </recommendedName>
</protein>
<dbReference type="InterPro" id="IPR038695">
    <property type="entry name" value="Saro_0823-like_sf"/>
</dbReference>
<reference evidence="1" key="1">
    <citation type="journal article" date="2020" name="Nature">
        <title>Giant virus diversity and host interactions through global metagenomics.</title>
        <authorList>
            <person name="Schulz F."/>
            <person name="Roux S."/>
            <person name="Paez-Espino D."/>
            <person name="Jungbluth S."/>
            <person name="Walsh D.A."/>
            <person name="Denef V.J."/>
            <person name="McMahon K.D."/>
            <person name="Konstantinidis K.T."/>
            <person name="Eloe-Fadrosh E.A."/>
            <person name="Kyrpides N.C."/>
            <person name="Woyke T."/>
        </authorList>
    </citation>
    <scope>NUCLEOTIDE SEQUENCE</scope>
    <source>
        <strain evidence="1">GVMAG-M-3300010158-60</strain>
    </source>
</reference>
<evidence type="ECO:0008006" key="2">
    <source>
        <dbReference type="Google" id="ProtNLM"/>
    </source>
</evidence>
<dbReference type="PANTHER" id="PTHR37953:SF1">
    <property type="entry name" value="UPF0127 PROTEIN MJ1496"/>
    <property type="match status" value="1"/>
</dbReference>
<organism evidence="1">
    <name type="scientific">viral metagenome</name>
    <dbReference type="NCBI Taxonomy" id="1070528"/>
    <lineage>
        <taxon>unclassified sequences</taxon>
        <taxon>metagenomes</taxon>
        <taxon>organismal metagenomes</taxon>
    </lineage>
</organism>
<name>A0A6C0BCF5_9ZZZZ</name>
<dbReference type="InterPro" id="IPR003795">
    <property type="entry name" value="DUF192"/>
</dbReference>
<dbReference type="AlphaFoldDB" id="A0A6C0BCF5"/>